<evidence type="ECO:0000256" key="7">
    <source>
        <dbReference type="ARBA" id="ARBA00047899"/>
    </source>
</evidence>
<evidence type="ECO:0000256" key="2">
    <source>
        <dbReference type="ARBA" id="ARBA00022527"/>
    </source>
</evidence>
<dbReference type="PANTHER" id="PTHR43671">
    <property type="entry name" value="SERINE/THREONINE-PROTEIN KINASE NEK"/>
    <property type="match status" value="1"/>
</dbReference>
<dbReference type="GO" id="GO:0005634">
    <property type="term" value="C:nucleus"/>
    <property type="evidence" value="ECO:0007669"/>
    <property type="project" value="TreeGrafter"/>
</dbReference>
<keyword evidence="11" id="KW-1185">Reference proteome</keyword>
<dbReference type="EMBL" id="PXXK01000092">
    <property type="protein sequence ID" value="RFN51775.1"/>
    <property type="molecule type" value="Genomic_DNA"/>
</dbReference>
<dbReference type="SUPFAM" id="SSF56112">
    <property type="entry name" value="Protein kinase-like (PK-like)"/>
    <property type="match status" value="1"/>
</dbReference>
<comment type="catalytic activity">
    <reaction evidence="8">
        <text>L-seryl-[protein] + ATP = O-phospho-L-seryl-[protein] + ADP + H(+)</text>
        <dbReference type="Rhea" id="RHEA:17989"/>
        <dbReference type="Rhea" id="RHEA-COMP:9863"/>
        <dbReference type="Rhea" id="RHEA-COMP:11604"/>
        <dbReference type="ChEBI" id="CHEBI:15378"/>
        <dbReference type="ChEBI" id="CHEBI:29999"/>
        <dbReference type="ChEBI" id="CHEBI:30616"/>
        <dbReference type="ChEBI" id="CHEBI:83421"/>
        <dbReference type="ChEBI" id="CHEBI:456216"/>
        <dbReference type="EC" id="2.7.11.1"/>
    </reaction>
</comment>
<dbReference type="PROSITE" id="PS50011">
    <property type="entry name" value="PROTEIN_KINASE_DOM"/>
    <property type="match status" value="1"/>
</dbReference>
<reference evidence="10 11" key="1">
    <citation type="journal article" date="2018" name="PLoS Pathog.">
        <title>Evolution of structural diversity of trichothecenes, a family of toxins produced by plant pathogenic and entomopathogenic fungi.</title>
        <authorList>
            <person name="Proctor R.H."/>
            <person name="McCormick S.P."/>
            <person name="Kim H.S."/>
            <person name="Cardoza R.E."/>
            <person name="Stanley A.M."/>
            <person name="Lindo L."/>
            <person name="Kelly A."/>
            <person name="Brown D.W."/>
            <person name="Lee T."/>
            <person name="Vaughan M.M."/>
            <person name="Alexander N.J."/>
            <person name="Busman M."/>
            <person name="Gutierrez S."/>
        </authorList>
    </citation>
    <scope>NUCLEOTIDE SEQUENCE [LARGE SCALE GENOMIC DNA]</scope>
    <source>
        <strain evidence="10 11">NRRL 13405</strain>
    </source>
</reference>
<dbReference type="STRING" id="2594813.A0A395MVV0"/>
<evidence type="ECO:0000256" key="8">
    <source>
        <dbReference type="ARBA" id="ARBA00048679"/>
    </source>
</evidence>
<name>A0A395MVV0_9HYPO</name>
<feature type="domain" description="Protein kinase" evidence="9">
    <location>
        <begin position="194"/>
        <end position="540"/>
    </location>
</feature>
<gene>
    <name evidence="10" type="ORF">FIE12Z_3978</name>
</gene>
<dbReference type="InterPro" id="IPR011009">
    <property type="entry name" value="Kinase-like_dom_sf"/>
</dbReference>
<keyword evidence="3" id="KW-0808">Transferase</keyword>
<keyword evidence="5 10" id="KW-0418">Kinase</keyword>
<organism evidence="10 11">
    <name type="scientific">Fusarium flagelliforme</name>
    <dbReference type="NCBI Taxonomy" id="2675880"/>
    <lineage>
        <taxon>Eukaryota</taxon>
        <taxon>Fungi</taxon>
        <taxon>Dikarya</taxon>
        <taxon>Ascomycota</taxon>
        <taxon>Pezizomycotina</taxon>
        <taxon>Sordariomycetes</taxon>
        <taxon>Hypocreomycetidae</taxon>
        <taxon>Hypocreales</taxon>
        <taxon>Nectriaceae</taxon>
        <taxon>Fusarium</taxon>
        <taxon>Fusarium incarnatum-equiseti species complex</taxon>
    </lineage>
</organism>
<comment type="catalytic activity">
    <reaction evidence="7">
        <text>L-threonyl-[protein] + ATP = O-phospho-L-threonyl-[protein] + ADP + H(+)</text>
        <dbReference type="Rhea" id="RHEA:46608"/>
        <dbReference type="Rhea" id="RHEA-COMP:11060"/>
        <dbReference type="Rhea" id="RHEA-COMP:11605"/>
        <dbReference type="ChEBI" id="CHEBI:15378"/>
        <dbReference type="ChEBI" id="CHEBI:30013"/>
        <dbReference type="ChEBI" id="CHEBI:30616"/>
        <dbReference type="ChEBI" id="CHEBI:61977"/>
        <dbReference type="ChEBI" id="CHEBI:456216"/>
        <dbReference type="EC" id="2.7.11.1"/>
    </reaction>
</comment>
<keyword evidence="6" id="KW-0067">ATP-binding</keyword>
<dbReference type="Pfam" id="PF00069">
    <property type="entry name" value="Pkinase"/>
    <property type="match status" value="1"/>
</dbReference>
<evidence type="ECO:0000256" key="3">
    <source>
        <dbReference type="ARBA" id="ARBA00022679"/>
    </source>
</evidence>
<evidence type="ECO:0000313" key="11">
    <source>
        <dbReference type="Proteomes" id="UP000265631"/>
    </source>
</evidence>
<dbReference type="AlphaFoldDB" id="A0A395MVV0"/>
<evidence type="ECO:0000256" key="5">
    <source>
        <dbReference type="ARBA" id="ARBA00022777"/>
    </source>
</evidence>
<dbReference type="InterPro" id="IPR000719">
    <property type="entry name" value="Prot_kinase_dom"/>
</dbReference>
<dbReference type="PANTHER" id="PTHR43671:SF98">
    <property type="entry name" value="SERINE_THREONINE-PROTEIN KINASE NEK11"/>
    <property type="match status" value="1"/>
</dbReference>
<evidence type="ECO:0000256" key="6">
    <source>
        <dbReference type="ARBA" id="ARBA00022840"/>
    </source>
</evidence>
<evidence type="ECO:0000256" key="4">
    <source>
        <dbReference type="ARBA" id="ARBA00022741"/>
    </source>
</evidence>
<dbReference type="InterPro" id="IPR050660">
    <property type="entry name" value="NEK_Ser/Thr_kinase"/>
</dbReference>
<dbReference type="SMART" id="SM00220">
    <property type="entry name" value="S_TKc"/>
    <property type="match status" value="1"/>
</dbReference>
<accession>A0A395MVV0</accession>
<dbReference type="EC" id="2.7.11.1" evidence="1"/>
<keyword evidence="4" id="KW-0547">Nucleotide-binding</keyword>
<evidence type="ECO:0000256" key="1">
    <source>
        <dbReference type="ARBA" id="ARBA00012513"/>
    </source>
</evidence>
<dbReference type="GO" id="GO:0004674">
    <property type="term" value="F:protein serine/threonine kinase activity"/>
    <property type="evidence" value="ECO:0007669"/>
    <property type="project" value="UniProtKB-KW"/>
</dbReference>
<sequence>MDLYRLLAFSENAQGCEGRKRHHIEGLLNCAYPTIDLQQLSFDKYAQRDAKMFFSRMQLNNYFGRFINDLLNCNCQECKAAKEADMDIMGISAMKTQLQSHPWVLGFMIYLGRLHFIYYWMRWDFFNSRGGLKNEILDDGFVEKELIETELGRSIFQKAYTRAISMFFPMAFQIQNNETCPYRELAVSRRFPYSEEEPIPTKGFYGVMTKVEIVPEYLDGRIIDLVMEDYPSSGTDAGGDRKLLFALKSVRMKGPESPLRSMERNVLDMVSRIEEPASKNMITLLFAYKWKDQMHFLFPFIEWNLDHVLRHGKFPRKQPSKLGAEEKLLEHWLWREMKGVCCALKVFHKMMKNPFPDIEGIVIGLHFDLKPANILVTTDGKLKITDFGQSIIQILGKGEDMFVPHSPGDSRYAAPESRPTLDYTKNGSEDIKVLLNYDVWSLGCIMVEVLIHMLPLQTLEDFDQRLAEEQPVGFFTGTELKQCVASFLQDLQAMFHDTPQGQYMVTVSELIGRMLSHDIKERPFSEEVFDELERAKKEFVDPSKQRDRITPAVKAYNLLDGTGFKELGWDNGQSIVSFADKTGITVELVDQSDGHRVEPPRPCRIRLFRGTPRQKQAPVEIALVWGVDRGGKLDVKQKRDVLLFQGILLKKAIFPAIRASVEGIIPKRRSMWSREQRQPPAFNKNPSHIQLWADDKPKCLRIKLNSAVQNGRKFEHRGVQYNVNNGHKVFKDGGNFAGKHCVNIVNNIATKHESYLVWQLPPRPAWQFQNLNERPHASSSILLEADYQKTPGVDNDDSFKVEGMQILLETGNDFNRLQEGTNSEWEED</sequence>
<comment type="caution">
    <text evidence="10">The sequence shown here is derived from an EMBL/GenBank/DDBJ whole genome shotgun (WGS) entry which is preliminary data.</text>
</comment>
<evidence type="ECO:0000259" key="9">
    <source>
        <dbReference type="PROSITE" id="PS50011"/>
    </source>
</evidence>
<dbReference type="Proteomes" id="UP000265631">
    <property type="component" value="Unassembled WGS sequence"/>
</dbReference>
<dbReference type="GO" id="GO:0005524">
    <property type="term" value="F:ATP binding"/>
    <property type="evidence" value="ECO:0007669"/>
    <property type="project" value="UniProtKB-KW"/>
</dbReference>
<keyword evidence="2 10" id="KW-0723">Serine/threonine-protein kinase</keyword>
<evidence type="ECO:0000313" key="10">
    <source>
        <dbReference type="EMBL" id="RFN51775.1"/>
    </source>
</evidence>
<proteinExistence type="predicted"/>
<protein>
    <recommendedName>
        <fullName evidence="1">non-specific serine/threonine protein kinase</fullName>
        <ecNumber evidence="1">2.7.11.1</ecNumber>
    </recommendedName>
</protein>
<dbReference type="Gene3D" id="1.10.510.10">
    <property type="entry name" value="Transferase(Phosphotransferase) domain 1"/>
    <property type="match status" value="1"/>
</dbReference>